<dbReference type="EMBL" id="CP143809">
    <property type="protein sequence ID" value="WVO21657.1"/>
    <property type="molecule type" value="Genomic_DNA"/>
</dbReference>
<sequence length="211" mass="23855">MIIGAIIGLLQGTERRQKSQEEVEEVKDNSTEVLHEKNKDSVGGLSGTESVKTCTNDGMEEKMVKRSNRAFERAWCITCNLLPAAHVTALFTTFSSHPYSVNNTSSSTNYLLSFPPYNSHDSTTYFPSLTRRTSFSDLVIKDSLQAEFIFSTCWFINSASDDNRKKFRGRYHNTIQFTRTSIATKQLLHPGELFKVPREVTDLILGLFKVP</sequence>
<keyword evidence="3" id="KW-1185">Reference proteome</keyword>
<proteinExistence type="predicted"/>
<dbReference type="Proteomes" id="UP001432216">
    <property type="component" value="Chromosome 4"/>
</dbReference>
<name>A0ABZ2ATE7_9TREE</name>
<organism evidence="2 3">
    <name type="scientific">Cryptococcus decagattii</name>
    <dbReference type="NCBI Taxonomy" id="1859122"/>
    <lineage>
        <taxon>Eukaryota</taxon>
        <taxon>Fungi</taxon>
        <taxon>Dikarya</taxon>
        <taxon>Basidiomycota</taxon>
        <taxon>Agaricomycotina</taxon>
        <taxon>Tremellomycetes</taxon>
        <taxon>Tremellales</taxon>
        <taxon>Cryptococcaceae</taxon>
        <taxon>Cryptococcus</taxon>
        <taxon>Cryptococcus gattii species complex</taxon>
    </lineage>
</organism>
<reference evidence="2 3" key="1">
    <citation type="submission" date="2024-01" db="EMBL/GenBank/DDBJ databases">
        <title>Comparative genomics of Cryptococcus and Kwoniella reveals pathogenesis evolution and contrasting modes of karyotype evolution via chromosome fusion or intercentromeric recombination.</title>
        <authorList>
            <person name="Coelho M.A."/>
            <person name="David-Palma M."/>
            <person name="Shea T."/>
            <person name="Bowers K."/>
            <person name="McGinley-Smith S."/>
            <person name="Mohammad A.W."/>
            <person name="Gnirke A."/>
            <person name="Yurkov A.M."/>
            <person name="Nowrousian M."/>
            <person name="Sun S."/>
            <person name="Cuomo C.A."/>
            <person name="Heitman J."/>
        </authorList>
    </citation>
    <scope>NUCLEOTIDE SEQUENCE [LARGE SCALE GENOMIC DNA]</scope>
    <source>
        <strain evidence="2 3">7685027</strain>
    </source>
</reference>
<evidence type="ECO:0000313" key="3">
    <source>
        <dbReference type="Proteomes" id="UP001432216"/>
    </source>
</evidence>
<gene>
    <name evidence="2" type="ORF">IAS62_002967</name>
</gene>
<dbReference type="GeneID" id="89989740"/>
<protein>
    <submittedName>
        <fullName evidence="2">Uncharacterized protein</fullName>
    </submittedName>
</protein>
<feature type="compositionally biased region" description="Basic and acidic residues" evidence="1">
    <location>
        <begin position="23"/>
        <end position="40"/>
    </location>
</feature>
<dbReference type="RefSeq" id="XP_064720896.1">
    <property type="nucleotide sequence ID" value="XM_064864824.1"/>
</dbReference>
<accession>A0ABZ2ATE7</accession>
<feature type="region of interest" description="Disordered" evidence="1">
    <location>
        <begin position="23"/>
        <end position="53"/>
    </location>
</feature>
<evidence type="ECO:0000256" key="1">
    <source>
        <dbReference type="SAM" id="MobiDB-lite"/>
    </source>
</evidence>
<evidence type="ECO:0000313" key="2">
    <source>
        <dbReference type="EMBL" id="WVO21657.1"/>
    </source>
</evidence>